<evidence type="ECO:0000313" key="2">
    <source>
        <dbReference type="EMBL" id="MBA0776533.1"/>
    </source>
</evidence>
<accession>A0A7J9EU16</accession>
<comment type="caution">
    <text evidence="2">The sequence shown here is derived from an EMBL/GenBank/DDBJ whole genome shotgun (WGS) entry which is preliminary data.</text>
</comment>
<gene>
    <name evidence="2" type="ORF">Gotri_011516</name>
</gene>
<evidence type="ECO:0000259" key="1">
    <source>
        <dbReference type="Pfam" id="PF17123"/>
    </source>
</evidence>
<protein>
    <recommendedName>
        <fullName evidence="1">RING-type domain-containing protein</fullName>
    </recommendedName>
</protein>
<organism evidence="2 3">
    <name type="scientific">Gossypium trilobum</name>
    <dbReference type="NCBI Taxonomy" id="34281"/>
    <lineage>
        <taxon>Eukaryota</taxon>
        <taxon>Viridiplantae</taxon>
        <taxon>Streptophyta</taxon>
        <taxon>Embryophyta</taxon>
        <taxon>Tracheophyta</taxon>
        <taxon>Spermatophyta</taxon>
        <taxon>Magnoliopsida</taxon>
        <taxon>eudicotyledons</taxon>
        <taxon>Gunneridae</taxon>
        <taxon>Pentapetalae</taxon>
        <taxon>rosids</taxon>
        <taxon>malvids</taxon>
        <taxon>Malvales</taxon>
        <taxon>Malvaceae</taxon>
        <taxon>Malvoideae</taxon>
        <taxon>Gossypium</taxon>
    </lineage>
</organism>
<dbReference type="InterPro" id="IPR001841">
    <property type="entry name" value="Znf_RING"/>
</dbReference>
<sequence length="109" mass="12077">MRLTKGTVMTRALVEPSSEFESIKYGMVTATKSSIKEMLKGVKVEAGDEQDNMICLKELEAGFEAFQMPCSHVFHVQTVMCEAPGLAEGTLRCLSIKVRNGEMEEWVDG</sequence>
<dbReference type="AlphaFoldDB" id="A0A7J9EU16"/>
<keyword evidence="3" id="KW-1185">Reference proteome</keyword>
<dbReference type="InterPro" id="IPR013083">
    <property type="entry name" value="Znf_RING/FYVE/PHD"/>
</dbReference>
<proteinExistence type="predicted"/>
<dbReference type="Proteomes" id="UP000593568">
    <property type="component" value="Unassembled WGS sequence"/>
</dbReference>
<evidence type="ECO:0000313" key="3">
    <source>
        <dbReference type="Proteomes" id="UP000593568"/>
    </source>
</evidence>
<reference evidence="2 3" key="1">
    <citation type="journal article" date="2019" name="Genome Biol. Evol.">
        <title>Insights into the evolution of the New World diploid cottons (Gossypium, subgenus Houzingenia) based on genome sequencing.</title>
        <authorList>
            <person name="Grover C.E."/>
            <person name="Arick M.A. 2nd"/>
            <person name="Thrash A."/>
            <person name="Conover J.L."/>
            <person name="Sanders W.S."/>
            <person name="Peterson D.G."/>
            <person name="Frelichowski J.E."/>
            <person name="Scheffler J.A."/>
            <person name="Scheffler B.E."/>
            <person name="Wendel J.F."/>
        </authorList>
    </citation>
    <scope>NUCLEOTIDE SEQUENCE [LARGE SCALE GENOMIC DNA]</scope>
    <source>
        <strain evidence="2">8</strain>
        <tissue evidence="2">Leaf</tissue>
    </source>
</reference>
<name>A0A7J9EU16_9ROSI</name>
<dbReference type="EMBL" id="JABEZW010000009">
    <property type="protein sequence ID" value="MBA0776533.1"/>
    <property type="molecule type" value="Genomic_DNA"/>
</dbReference>
<dbReference type="Gene3D" id="3.30.40.10">
    <property type="entry name" value="Zinc/RING finger domain, C3HC4 (zinc finger)"/>
    <property type="match status" value="1"/>
</dbReference>
<dbReference type="CDD" id="cd16448">
    <property type="entry name" value="RING-H2"/>
    <property type="match status" value="1"/>
</dbReference>
<feature type="domain" description="RING-type" evidence="1">
    <location>
        <begin position="54"/>
        <end position="77"/>
    </location>
</feature>
<dbReference type="Pfam" id="PF17123">
    <property type="entry name" value="zf-RING_11"/>
    <property type="match status" value="1"/>
</dbReference>